<reference evidence="3" key="1">
    <citation type="submission" date="2021-02" db="EMBL/GenBank/DDBJ databases">
        <authorList>
            <person name="Nowell W R."/>
        </authorList>
    </citation>
    <scope>NUCLEOTIDE SEQUENCE</scope>
</reference>
<dbReference type="InterPro" id="IPR001258">
    <property type="entry name" value="NHL_repeat"/>
</dbReference>
<evidence type="ECO:0000313" key="4">
    <source>
        <dbReference type="EMBL" id="CAF4278590.1"/>
    </source>
</evidence>
<dbReference type="EMBL" id="CAJOBH010051030">
    <property type="protein sequence ID" value="CAF4379310.1"/>
    <property type="molecule type" value="Genomic_DNA"/>
</dbReference>
<gene>
    <name evidence="5" type="ORF">BYL167_LOCUS30665</name>
    <name evidence="3" type="ORF">CJN711_LOCUS34154</name>
    <name evidence="4" type="ORF">GIL414_LOCUS24878</name>
</gene>
<evidence type="ECO:0000313" key="3">
    <source>
        <dbReference type="EMBL" id="CAF1591935.1"/>
    </source>
</evidence>
<dbReference type="InterPro" id="IPR050952">
    <property type="entry name" value="TRIM-NHL_E3_ligases"/>
</dbReference>
<feature type="repeat" description="NHL" evidence="2">
    <location>
        <begin position="206"/>
        <end position="237"/>
    </location>
</feature>
<dbReference type="SUPFAM" id="SSF101898">
    <property type="entry name" value="NHL repeat"/>
    <property type="match status" value="1"/>
</dbReference>
<dbReference type="PROSITE" id="PS51125">
    <property type="entry name" value="NHL"/>
    <property type="match status" value="2"/>
</dbReference>
<name>A0A816A115_9BILA</name>
<protein>
    <submittedName>
        <fullName evidence="3">Uncharacterized protein</fullName>
    </submittedName>
</protein>
<evidence type="ECO:0000256" key="2">
    <source>
        <dbReference type="PROSITE-ProRule" id="PRU00504"/>
    </source>
</evidence>
<dbReference type="InterPro" id="IPR011042">
    <property type="entry name" value="6-blade_b-propeller_TolB-like"/>
</dbReference>
<dbReference type="PANTHER" id="PTHR24104">
    <property type="entry name" value="E3 UBIQUITIN-PROTEIN LIGASE NHLRC1-RELATED"/>
    <property type="match status" value="1"/>
</dbReference>
<dbReference type="CDD" id="cd05819">
    <property type="entry name" value="NHL"/>
    <property type="match status" value="1"/>
</dbReference>
<feature type="repeat" description="NHL" evidence="2">
    <location>
        <begin position="448"/>
        <end position="479"/>
    </location>
</feature>
<dbReference type="Gene3D" id="2.120.10.30">
    <property type="entry name" value="TolB, C-terminal domain"/>
    <property type="match status" value="1"/>
</dbReference>
<dbReference type="GO" id="GO:0008270">
    <property type="term" value="F:zinc ion binding"/>
    <property type="evidence" value="ECO:0007669"/>
    <property type="project" value="UniProtKB-KW"/>
</dbReference>
<evidence type="ECO:0000256" key="1">
    <source>
        <dbReference type="ARBA" id="ARBA00022737"/>
    </source>
</evidence>
<dbReference type="Proteomes" id="UP000681967">
    <property type="component" value="Unassembled WGS sequence"/>
</dbReference>
<evidence type="ECO:0000313" key="6">
    <source>
        <dbReference type="Proteomes" id="UP000663855"/>
    </source>
</evidence>
<dbReference type="Proteomes" id="UP000663855">
    <property type="component" value="Unassembled WGS sequence"/>
</dbReference>
<dbReference type="PANTHER" id="PTHR24104:SF25">
    <property type="entry name" value="PROTEIN LIN-41"/>
    <property type="match status" value="1"/>
</dbReference>
<proteinExistence type="predicted"/>
<dbReference type="EMBL" id="CAJOBJ010032011">
    <property type="protein sequence ID" value="CAF4278590.1"/>
    <property type="molecule type" value="Genomic_DNA"/>
</dbReference>
<dbReference type="Gene3D" id="2.40.10.500">
    <property type="match status" value="1"/>
</dbReference>
<comment type="caution">
    <text evidence="3">The sequence shown here is derived from an EMBL/GenBank/DDBJ whole genome shotgun (WGS) entry which is preliminary data.</text>
</comment>
<accession>A0A816A115</accession>
<sequence>MAMKTTHRAVCCQCKKTKGTLICDECSKDFCPKHMIEHVDDLCEQLNKTDDQFNQFKLQIEEQLVKPETHELMKEIDNWERKSIEKIQKMANDIRQELSSCLISFIDDLNAKFRYLTEQFIQCRTEENIINSNIQFFNEELNLLKNTLHKPPFFKILYKSRIFIKRIRLTKNTPFLRSLTLNTNTRWKKNGVIIAGGNGRGDAMNQLSQPWGLYVDDDQTVYIADCGNNRIVQYKCGSKTGRIMTGGNEVGCRPDQLISPKDVIIDKDRDNLIICDTINKRIVQWPRRNGKNGETIISNVGCCGLAIDDNGSLYIVDLMKHEVKQYCMGEVEGIVVAGGNGQGNRLDQLNSPTYAFVDRDHSVYVTDHNNHRVMKWMKGAKQGIVVAGGQGEGNSLAQLSNPYGIFVDQSDSIYVVDCSNARIMCWHQGATQGSVIAGGNGHGNRSNQLSCPVGLSFDREGNLYVSENGNQRVLKFNIDQS</sequence>
<dbReference type="AlphaFoldDB" id="A0A816A115"/>
<dbReference type="EMBL" id="CAJNOV010016513">
    <property type="protein sequence ID" value="CAF1591935.1"/>
    <property type="molecule type" value="Genomic_DNA"/>
</dbReference>
<dbReference type="Proteomes" id="UP000681720">
    <property type="component" value="Unassembled WGS sequence"/>
</dbReference>
<organism evidence="3 6">
    <name type="scientific">Rotaria magnacalcarata</name>
    <dbReference type="NCBI Taxonomy" id="392030"/>
    <lineage>
        <taxon>Eukaryota</taxon>
        <taxon>Metazoa</taxon>
        <taxon>Spiralia</taxon>
        <taxon>Gnathifera</taxon>
        <taxon>Rotifera</taxon>
        <taxon>Eurotatoria</taxon>
        <taxon>Bdelloidea</taxon>
        <taxon>Philodinida</taxon>
        <taxon>Philodinidae</taxon>
        <taxon>Rotaria</taxon>
    </lineage>
</organism>
<dbReference type="Pfam" id="PF01436">
    <property type="entry name" value="NHL"/>
    <property type="match status" value="2"/>
</dbReference>
<evidence type="ECO:0000313" key="5">
    <source>
        <dbReference type="EMBL" id="CAF4379310.1"/>
    </source>
</evidence>
<keyword evidence="1" id="KW-0677">Repeat</keyword>